<keyword evidence="3 7" id="KW-0378">Hydrolase</keyword>
<dbReference type="Pfam" id="PF00168">
    <property type="entry name" value="C2"/>
    <property type="match status" value="2"/>
</dbReference>
<comment type="catalytic activity">
    <reaction evidence="7">
        <text>a 1,2-diacyl-sn-glycero-3-phospho-(1D-myo-inositol-4,5-bisphosphate) + H2O = 1D-myo-inositol 1,4,5-trisphosphate + a 1,2-diacyl-sn-glycerol + H(+)</text>
        <dbReference type="Rhea" id="RHEA:33179"/>
        <dbReference type="ChEBI" id="CHEBI:15377"/>
        <dbReference type="ChEBI" id="CHEBI:15378"/>
        <dbReference type="ChEBI" id="CHEBI:17815"/>
        <dbReference type="ChEBI" id="CHEBI:58456"/>
        <dbReference type="ChEBI" id="CHEBI:203600"/>
        <dbReference type="EC" id="3.1.4.11"/>
    </reaction>
</comment>
<feature type="region of interest" description="Disordered" evidence="8">
    <location>
        <begin position="1012"/>
        <end position="1049"/>
    </location>
</feature>
<feature type="domain" description="EF-hand" evidence="11">
    <location>
        <begin position="304"/>
        <end position="339"/>
    </location>
</feature>
<dbReference type="CDD" id="cd08558">
    <property type="entry name" value="PI-PLCc_eukaryota"/>
    <property type="match status" value="1"/>
</dbReference>
<dbReference type="InterPro" id="IPR000909">
    <property type="entry name" value="PLipase_C_PInositol-sp_X_dom"/>
</dbReference>
<evidence type="ECO:0000256" key="7">
    <source>
        <dbReference type="RuleBase" id="RU361133"/>
    </source>
</evidence>
<dbReference type="InterPro" id="IPR011993">
    <property type="entry name" value="PH-like_dom_sf"/>
</dbReference>
<dbReference type="InterPro" id="IPR002048">
    <property type="entry name" value="EF_hand_dom"/>
</dbReference>
<dbReference type="Proteomes" id="UP000054270">
    <property type="component" value="Unassembled WGS sequence"/>
</dbReference>
<accession>A0A0D2MCV7</accession>
<dbReference type="CDD" id="cd00275">
    <property type="entry name" value="C2_PLC_like"/>
    <property type="match status" value="1"/>
</dbReference>
<dbReference type="STRING" id="945553.A0A0D2MCV7"/>
<dbReference type="PROSITE" id="PS50222">
    <property type="entry name" value="EF_HAND_2"/>
    <property type="match status" value="1"/>
</dbReference>
<feature type="compositionally biased region" description="Polar residues" evidence="8">
    <location>
        <begin position="663"/>
        <end position="679"/>
    </location>
</feature>
<dbReference type="OMA" id="HWQREMS"/>
<evidence type="ECO:0000256" key="3">
    <source>
        <dbReference type="ARBA" id="ARBA00022801"/>
    </source>
</evidence>
<sequence>MPPQLPAESVEPRRSIRRAKPLSPESHWHDRIHDRAGAPDPSTNGFRTSFKRTFRDFKDRSTTALARSRSLGTQQVSTHASPEARLKGHSRSLIDVSAMVPIHTASPPPEQVSPVRPRGPALSVVSEGIPYQHSPAPAPGDIKTLQTLRGGTLMTKVSAKKQKDCWFRLEADLGQIVWMSKAQKIIPIESIEEIRSGDDARYAREHFQLAEEYQDRWLTIIYILDGRYKTLHLIARNVETFQMWDRTLRTLHGIRKDLMRGLGNGEMRQALWEKQYWKTADEGPDQKATFIEVEGLCKKLNINTNRDDLERLFKQADKLQRGYLDFDDFRRFVKLLKARPEIERIYKNLCAGDEGRFDLAVFENFLKDDQKSTLDTDAVRALFIKYSTIETSANGTNIQGAVPALIMTMEAFTSFLLSPDNSAFIDQHSDVSQLMTHPLPDYFISSSHNTYLVGHQLVGASSTEGYIRALLHGCRSVEIDIYDGESEPMVFHGKSLTSKVSLREVCKAIMKYGFNISPYPIIISAEIHCSVPQQGLIAAIMIEVFGDALVRMPAEGMGKIKTLPSPEELKGKILLKAKNQNLVGTETIDSDPFISDMSSASDSEAFYDMAREQVASPISATPADLTMKEHLTKASSMFMHRVKSITKKSSSTVNEGLLIQSPAPMNSSEATCSPTTQNVILPPSPQEKQGILQRARRSLRGSSSSASDGPGGQSETSASSVDAYPPAPSQSFTFMQRIRMGKPESPEAPPMPSPTRIGVSGGHMKRTRSPKRGSAPTPETVFAQSPPPLSAFSVHSPPPSAALKPAGAVTPAKPRLSISDVDGRTKLKMSPQLLSLLVYTVGVKCRGINKKEEYAPEHMFSLSERTAHKMLRFGMWDLIKHTKTHLVRTYPKGTRVRSTNYEPHRFWAAGAQLVALNWQTFDLGYMINYAMFQRNGRSGYVLKPDAIRLAHKDLLAKRTGYVFRVKIISGQQLPRPKDVSGREIGEVVDPYVEVTLFVPDWPIVADHKKPSEKDKVKVKQTKTPDSAPNDEAALPPATSTSGASSQGYSFTRRTSTVKKNGFNPVWEEHLALPFDCAGDMMDLIFVRFSVKQEVKDSDEPLAVYCASLGSLQQGYRHLPLHDSQMSQYLFSTLFVRISIDPVSKEL</sequence>
<dbReference type="InterPro" id="IPR037755">
    <property type="entry name" value="Plc1_PH"/>
</dbReference>
<feature type="region of interest" description="Disordered" evidence="8">
    <location>
        <begin position="662"/>
        <end position="729"/>
    </location>
</feature>
<dbReference type="GO" id="GO:0016042">
    <property type="term" value="P:lipid catabolic process"/>
    <property type="evidence" value="ECO:0007669"/>
    <property type="project" value="UniProtKB-KW"/>
</dbReference>
<dbReference type="SMART" id="SM00239">
    <property type="entry name" value="C2"/>
    <property type="match status" value="1"/>
</dbReference>
<dbReference type="Pfam" id="PF09279">
    <property type="entry name" value="EF-hand_like"/>
    <property type="match status" value="1"/>
</dbReference>
<dbReference type="InterPro" id="IPR001711">
    <property type="entry name" value="PLipase_C_Pinositol-sp_Y"/>
</dbReference>
<evidence type="ECO:0000313" key="12">
    <source>
        <dbReference type="EMBL" id="KJA21328.1"/>
    </source>
</evidence>
<dbReference type="SMART" id="SM00148">
    <property type="entry name" value="PLCXc"/>
    <property type="match status" value="1"/>
</dbReference>
<feature type="compositionally biased region" description="Polar residues" evidence="8">
    <location>
        <begin position="1037"/>
        <end position="1049"/>
    </location>
</feature>
<keyword evidence="13" id="KW-1185">Reference proteome</keyword>
<keyword evidence="4 7" id="KW-0442">Lipid degradation</keyword>
<dbReference type="EMBL" id="KN817559">
    <property type="protein sequence ID" value="KJA21328.1"/>
    <property type="molecule type" value="Genomic_DNA"/>
</dbReference>
<evidence type="ECO:0000256" key="1">
    <source>
        <dbReference type="ARBA" id="ARBA00001913"/>
    </source>
</evidence>
<dbReference type="Gene3D" id="3.20.20.190">
    <property type="entry name" value="Phosphatidylinositol (PI) phosphodiesterase"/>
    <property type="match status" value="2"/>
</dbReference>
<evidence type="ECO:0000256" key="5">
    <source>
        <dbReference type="ARBA" id="ARBA00023098"/>
    </source>
</evidence>
<comment type="cofactor">
    <cofactor evidence="1">
        <name>Ca(2+)</name>
        <dbReference type="ChEBI" id="CHEBI:29108"/>
    </cofactor>
</comment>
<dbReference type="InterPro" id="IPR017946">
    <property type="entry name" value="PLC-like_Pdiesterase_TIM-brl"/>
</dbReference>
<dbReference type="SUPFAM" id="SSF51695">
    <property type="entry name" value="PLC-like phosphodiesterases"/>
    <property type="match status" value="1"/>
</dbReference>
<dbReference type="InterPro" id="IPR001192">
    <property type="entry name" value="PI-PLC_fam"/>
</dbReference>
<dbReference type="PANTHER" id="PTHR10336">
    <property type="entry name" value="PHOSPHOINOSITIDE-SPECIFIC PHOSPHOLIPASE C FAMILY PROTEIN"/>
    <property type="match status" value="1"/>
</dbReference>
<dbReference type="SUPFAM" id="SSF50729">
    <property type="entry name" value="PH domain-like"/>
    <property type="match status" value="1"/>
</dbReference>
<dbReference type="Gene3D" id="2.60.40.150">
    <property type="entry name" value="C2 domain"/>
    <property type="match status" value="1"/>
</dbReference>
<feature type="region of interest" description="Disordered" evidence="8">
    <location>
        <begin position="1"/>
        <end position="49"/>
    </location>
</feature>
<dbReference type="GO" id="GO:0048015">
    <property type="term" value="P:phosphatidylinositol-mediated signaling"/>
    <property type="evidence" value="ECO:0007669"/>
    <property type="project" value="TreeGrafter"/>
</dbReference>
<proteinExistence type="predicted"/>
<keyword evidence="6" id="KW-0807">Transducer</keyword>
<dbReference type="GO" id="GO:0051209">
    <property type="term" value="P:release of sequestered calcium ion into cytosol"/>
    <property type="evidence" value="ECO:0007669"/>
    <property type="project" value="TreeGrafter"/>
</dbReference>
<keyword evidence="5 7" id="KW-0443">Lipid metabolism</keyword>
<dbReference type="PROSITE" id="PS50004">
    <property type="entry name" value="C2"/>
    <property type="match status" value="1"/>
</dbReference>
<dbReference type="GO" id="GO:0005509">
    <property type="term" value="F:calcium ion binding"/>
    <property type="evidence" value="ECO:0007669"/>
    <property type="project" value="InterPro"/>
</dbReference>
<dbReference type="Gene3D" id="2.30.29.30">
    <property type="entry name" value="Pleckstrin-homology domain (PH domain)/Phosphotyrosine-binding domain (PTB)"/>
    <property type="match status" value="1"/>
</dbReference>
<dbReference type="OrthoDB" id="269822at2759"/>
<dbReference type="PANTHER" id="PTHR10336:SF36">
    <property type="entry name" value="1-PHOSPHATIDYLINOSITOL 4,5-BISPHOSPHATE PHOSPHODIESTERASE BETA-4"/>
    <property type="match status" value="1"/>
</dbReference>
<dbReference type="Gene3D" id="1.10.238.10">
    <property type="entry name" value="EF-hand"/>
    <property type="match status" value="2"/>
</dbReference>
<protein>
    <recommendedName>
        <fullName evidence="2 7">Phosphoinositide phospholipase C</fullName>
        <ecNumber evidence="2 7">3.1.4.11</ecNumber>
    </recommendedName>
</protein>
<dbReference type="CDD" id="cd16207">
    <property type="entry name" value="EFh_ScPlc1p_like"/>
    <property type="match status" value="1"/>
</dbReference>
<evidence type="ECO:0000259" key="11">
    <source>
        <dbReference type="PROSITE" id="PS50222"/>
    </source>
</evidence>
<evidence type="ECO:0000313" key="13">
    <source>
        <dbReference type="Proteomes" id="UP000054270"/>
    </source>
</evidence>
<dbReference type="SMART" id="SM00149">
    <property type="entry name" value="PLCYc"/>
    <property type="match status" value="1"/>
</dbReference>
<dbReference type="InterPro" id="IPR011992">
    <property type="entry name" value="EF-hand-dom_pair"/>
</dbReference>
<feature type="domain" description="PI-PLC Y-box" evidence="10">
    <location>
        <begin position="833"/>
        <end position="948"/>
    </location>
</feature>
<evidence type="ECO:0000256" key="4">
    <source>
        <dbReference type="ARBA" id="ARBA00022963"/>
    </source>
</evidence>
<dbReference type="PROSITE" id="PS50007">
    <property type="entry name" value="PIPLC_X_DOMAIN"/>
    <property type="match status" value="1"/>
</dbReference>
<dbReference type="PRINTS" id="PR00390">
    <property type="entry name" value="PHPHLIPASEC"/>
</dbReference>
<dbReference type="InterPro" id="IPR035892">
    <property type="entry name" value="C2_domain_sf"/>
</dbReference>
<dbReference type="InterPro" id="IPR000008">
    <property type="entry name" value="C2_dom"/>
</dbReference>
<evidence type="ECO:0000256" key="6">
    <source>
        <dbReference type="ARBA" id="ARBA00023224"/>
    </source>
</evidence>
<dbReference type="InterPro" id="IPR015359">
    <property type="entry name" value="PLC_EF-hand-like"/>
</dbReference>
<feature type="region of interest" description="Disordered" evidence="8">
    <location>
        <begin position="65"/>
        <end position="89"/>
    </location>
</feature>
<organism evidence="12 13">
    <name type="scientific">Hypholoma sublateritium (strain FD-334 SS-4)</name>
    <dbReference type="NCBI Taxonomy" id="945553"/>
    <lineage>
        <taxon>Eukaryota</taxon>
        <taxon>Fungi</taxon>
        <taxon>Dikarya</taxon>
        <taxon>Basidiomycota</taxon>
        <taxon>Agaricomycotina</taxon>
        <taxon>Agaricomycetes</taxon>
        <taxon>Agaricomycetidae</taxon>
        <taxon>Agaricales</taxon>
        <taxon>Agaricineae</taxon>
        <taxon>Strophariaceae</taxon>
        <taxon>Hypholoma</taxon>
    </lineage>
</organism>
<evidence type="ECO:0000256" key="8">
    <source>
        <dbReference type="SAM" id="MobiDB-lite"/>
    </source>
</evidence>
<dbReference type="SUPFAM" id="SSF47473">
    <property type="entry name" value="EF-hand"/>
    <property type="match status" value="1"/>
</dbReference>
<feature type="compositionally biased region" description="Basic and acidic residues" evidence="8">
    <location>
        <begin position="26"/>
        <end position="37"/>
    </location>
</feature>
<feature type="compositionally biased region" description="Polar residues" evidence="8">
    <location>
        <begin position="65"/>
        <end position="80"/>
    </location>
</feature>
<evidence type="ECO:0000256" key="2">
    <source>
        <dbReference type="ARBA" id="ARBA00012368"/>
    </source>
</evidence>
<dbReference type="GO" id="GO:0004435">
    <property type="term" value="F:phosphatidylinositol-4,5-bisphosphate phospholipase C activity"/>
    <property type="evidence" value="ECO:0007669"/>
    <property type="project" value="UniProtKB-EC"/>
</dbReference>
<dbReference type="AlphaFoldDB" id="A0A0D2MCV7"/>
<dbReference type="PROSITE" id="PS50008">
    <property type="entry name" value="PIPLC_Y_DOMAIN"/>
    <property type="match status" value="1"/>
</dbReference>
<dbReference type="Pfam" id="PF00388">
    <property type="entry name" value="PI-PLC-X"/>
    <property type="match status" value="1"/>
</dbReference>
<gene>
    <name evidence="12" type="ORF">HYPSUDRAFT_67850</name>
</gene>
<feature type="domain" description="C2" evidence="9">
    <location>
        <begin position="943"/>
        <end position="1122"/>
    </location>
</feature>
<dbReference type="SUPFAM" id="SSF49562">
    <property type="entry name" value="C2 domain (Calcium/lipid-binding domain, CaLB)"/>
    <property type="match status" value="1"/>
</dbReference>
<dbReference type="CDD" id="cd13360">
    <property type="entry name" value="PH_PLC_fungal"/>
    <property type="match status" value="1"/>
</dbReference>
<dbReference type="EC" id="3.1.4.11" evidence="2 7"/>
<reference evidence="13" key="1">
    <citation type="submission" date="2014-04" db="EMBL/GenBank/DDBJ databases">
        <title>Evolutionary Origins and Diversification of the Mycorrhizal Mutualists.</title>
        <authorList>
            <consortium name="DOE Joint Genome Institute"/>
            <consortium name="Mycorrhizal Genomics Consortium"/>
            <person name="Kohler A."/>
            <person name="Kuo A."/>
            <person name="Nagy L.G."/>
            <person name="Floudas D."/>
            <person name="Copeland A."/>
            <person name="Barry K.W."/>
            <person name="Cichocki N."/>
            <person name="Veneault-Fourrey C."/>
            <person name="LaButti K."/>
            <person name="Lindquist E.A."/>
            <person name="Lipzen A."/>
            <person name="Lundell T."/>
            <person name="Morin E."/>
            <person name="Murat C."/>
            <person name="Riley R."/>
            <person name="Ohm R."/>
            <person name="Sun H."/>
            <person name="Tunlid A."/>
            <person name="Henrissat B."/>
            <person name="Grigoriev I.V."/>
            <person name="Hibbett D.S."/>
            <person name="Martin F."/>
        </authorList>
    </citation>
    <scope>NUCLEOTIDE SEQUENCE [LARGE SCALE GENOMIC DNA]</scope>
    <source>
        <strain evidence="13">FD-334 SS-4</strain>
    </source>
</reference>
<feature type="region of interest" description="Disordered" evidence="8">
    <location>
        <begin position="741"/>
        <end position="808"/>
    </location>
</feature>
<evidence type="ECO:0000259" key="10">
    <source>
        <dbReference type="PROSITE" id="PS50008"/>
    </source>
</evidence>
<dbReference type="Pfam" id="PF00387">
    <property type="entry name" value="PI-PLC-Y"/>
    <property type="match status" value="1"/>
</dbReference>
<name>A0A0D2MCV7_HYPSF</name>
<evidence type="ECO:0000259" key="9">
    <source>
        <dbReference type="PROSITE" id="PS50004"/>
    </source>
</evidence>